<name>A0A3E0WEV8_9GAMM</name>
<accession>A0A3E0WEV8</accession>
<feature type="domain" description="Immunity MXAN-0049 protein" evidence="1">
    <location>
        <begin position="42"/>
        <end position="176"/>
    </location>
</feature>
<dbReference type="AlphaFoldDB" id="A0A3E0WEV8"/>
<comment type="caution">
    <text evidence="2">The sequence shown here is derived from an EMBL/GenBank/DDBJ whole genome shotgun (WGS) entry which is preliminary data.</text>
</comment>
<dbReference type="Proteomes" id="UP000256763">
    <property type="component" value="Unassembled WGS sequence"/>
</dbReference>
<proteinExistence type="predicted"/>
<sequence>MHYIMRTNLDEPRFVVRATVLNMDALKGFKTTAGAPFGDAFPRLRLQIDQSGEPADFFESGPLLIASEKTRAALDALGCAVEYHVVELILRDGAVEESSYYVANILENIDCLDYERAVYEMDDEYIDQIDVLVIDEARAGDVPLFRLKNSYDNILLASDSLAEKCRELGVAGVEFVSPQDWKW</sequence>
<dbReference type="RefSeq" id="WP_116304385.1">
    <property type="nucleotide sequence ID" value="NZ_NFZV01000077.1"/>
</dbReference>
<organism evidence="2 3">
    <name type="scientific">Alkalilimnicola ehrlichii</name>
    <dbReference type="NCBI Taxonomy" id="351052"/>
    <lineage>
        <taxon>Bacteria</taxon>
        <taxon>Pseudomonadati</taxon>
        <taxon>Pseudomonadota</taxon>
        <taxon>Gammaproteobacteria</taxon>
        <taxon>Chromatiales</taxon>
        <taxon>Ectothiorhodospiraceae</taxon>
        <taxon>Alkalilimnicola</taxon>
    </lineage>
</organism>
<gene>
    <name evidence="2" type="ORF">CAL65_22685</name>
</gene>
<dbReference type="Pfam" id="PF07791">
    <property type="entry name" value="Imm11"/>
    <property type="match status" value="1"/>
</dbReference>
<evidence type="ECO:0000313" key="3">
    <source>
        <dbReference type="Proteomes" id="UP000256763"/>
    </source>
</evidence>
<keyword evidence="3" id="KW-1185">Reference proteome</keyword>
<dbReference type="EMBL" id="NFZW01000069">
    <property type="protein sequence ID" value="RFA30847.1"/>
    <property type="molecule type" value="Genomic_DNA"/>
</dbReference>
<evidence type="ECO:0000313" key="2">
    <source>
        <dbReference type="EMBL" id="RFA30847.1"/>
    </source>
</evidence>
<protein>
    <recommendedName>
        <fullName evidence="1">Immunity MXAN-0049 protein domain-containing protein</fullName>
    </recommendedName>
</protein>
<evidence type="ECO:0000259" key="1">
    <source>
        <dbReference type="Pfam" id="PF07791"/>
    </source>
</evidence>
<reference evidence="3" key="1">
    <citation type="submission" date="2017-05" db="EMBL/GenBank/DDBJ databases">
        <authorList>
            <person name="Sharma S."/>
            <person name="Sidhu C."/>
            <person name="Pinnaka A.K."/>
        </authorList>
    </citation>
    <scope>NUCLEOTIDE SEQUENCE [LARGE SCALE GENOMIC DNA]</scope>
    <source>
        <strain evidence="3">AK93</strain>
    </source>
</reference>
<dbReference type="InterPro" id="IPR012433">
    <property type="entry name" value="Imm11"/>
</dbReference>